<organism evidence="1 2">
    <name type="scientific">Rhododendron molle</name>
    <name type="common">Chinese azalea</name>
    <name type="synonym">Azalea mollis</name>
    <dbReference type="NCBI Taxonomy" id="49168"/>
    <lineage>
        <taxon>Eukaryota</taxon>
        <taxon>Viridiplantae</taxon>
        <taxon>Streptophyta</taxon>
        <taxon>Embryophyta</taxon>
        <taxon>Tracheophyta</taxon>
        <taxon>Spermatophyta</taxon>
        <taxon>Magnoliopsida</taxon>
        <taxon>eudicotyledons</taxon>
        <taxon>Gunneridae</taxon>
        <taxon>Pentapetalae</taxon>
        <taxon>asterids</taxon>
        <taxon>Ericales</taxon>
        <taxon>Ericaceae</taxon>
        <taxon>Ericoideae</taxon>
        <taxon>Rhodoreae</taxon>
        <taxon>Rhododendron</taxon>
    </lineage>
</organism>
<proteinExistence type="predicted"/>
<protein>
    <submittedName>
        <fullName evidence="1">Uncharacterized protein</fullName>
    </submittedName>
</protein>
<dbReference type="EMBL" id="CM046389">
    <property type="protein sequence ID" value="KAI8567592.1"/>
    <property type="molecule type" value="Genomic_DNA"/>
</dbReference>
<evidence type="ECO:0000313" key="2">
    <source>
        <dbReference type="Proteomes" id="UP001062846"/>
    </source>
</evidence>
<dbReference type="Proteomes" id="UP001062846">
    <property type="component" value="Chromosome 2"/>
</dbReference>
<gene>
    <name evidence="1" type="ORF">RHMOL_Rhmol02G0133600</name>
</gene>
<reference evidence="1" key="1">
    <citation type="submission" date="2022-02" db="EMBL/GenBank/DDBJ databases">
        <title>Plant Genome Project.</title>
        <authorList>
            <person name="Zhang R.-G."/>
        </authorList>
    </citation>
    <scope>NUCLEOTIDE SEQUENCE</scope>
    <source>
        <strain evidence="1">AT1</strain>
    </source>
</reference>
<keyword evidence="2" id="KW-1185">Reference proteome</keyword>
<accession>A0ACC0PPE0</accession>
<evidence type="ECO:0000313" key="1">
    <source>
        <dbReference type="EMBL" id="KAI8567592.1"/>
    </source>
</evidence>
<name>A0ACC0PPE0_RHOML</name>
<sequence length="52" mass="6112">MVSPTWRNMFGKLAPMLRCGLFGWQGMILSSTILRNKLGRWGIWQKLEWRCG</sequence>
<comment type="caution">
    <text evidence="1">The sequence shown here is derived from an EMBL/GenBank/DDBJ whole genome shotgun (WGS) entry which is preliminary data.</text>
</comment>